<feature type="binding site" evidence="10">
    <location>
        <begin position="197"/>
        <end position="199"/>
    </location>
    <ligand>
        <name>iminosuccinate</name>
        <dbReference type="ChEBI" id="CHEBI:77875"/>
    </ligand>
</feature>
<accession>A0A379MR07</accession>
<keyword evidence="7 10" id="KW-0479">Metal-binding</keyword>
<evidence type="ECO:0000256" key="4">
    <source>
        <dbReference type="ARBA" id="ARBA00022490"/>
    </source>
</evidence>
<keyword evidence="6 10" id="KW-0808">Transferase</keyword>
<evidence type="ECO:0000256" key="6">
    <source>
        <dbReference type="ARBA" id="ARBA00022679"/>
    </source>
</evidence>
<dbReference type="GO" id="GO:0051539">
    <property type="term" value="F:4 iron, 4 sulfur cluster binding"/>
    <property type="evidence" value="ECO:0007669"/>
    <property type="project" value="UniProtKB-KW"/>
</dbReference>
<feature type="binding site" evidence="10">
    <location>
        <position position="39"/>
    </location>
    <ligand>
        <name>iminosuccinate</name>
        <dbReference type="ChEBI" id="CHEBI:77875"/>
    </ligand>
</feature>
<keyword evidence="12" id="KW-1185">Reference proteome</keyword>
<dbReference type="PANTHER" id="PTHR30573">
    <property type="entry name" value="QUINOLINATE SYNTHETASE A"/>
    <property type="match status" value="1"/>
</dbReference>
<dbReference type="STRING" id="880526.GCA_000427365_00918"/>
<dbReference type="PANTHER" id="PTHR30573:SF0">
    <property type="entry name" value="QUINOLINATE SYNTHASE, CHLOROPLASTIC"/>
    <property type="match status" value="1"/>
</dbReference>
<dbReference type="Gene3D" id="3.40.50.10800">
    <property type="entry name" value="NadA-like"/>
    <property type="match status" value="3"/>
</dbReference>
<comment type="cofactor">
    <cofactor evidence="10">
        <name>[4Fe-4S] cluster</name>
        <dbReference type="ChEBI" id="CHEBI:49883"/>
    </cofactor>
    <text evidence="10">Binds 1 [4Fe-4S] cluster per subunit.</text>
</comment>
<dbReference type="RefSeq" id="WP_051214354.1">
    <property type="nucleotide sequence ID" value="NZ_UGVL01000001.1"/>
</dbReference>
<evidence type="ECO:0000256" key="8">
    <source>
        <dbReference type="ARBA" id="ARBA00023004"/>
    </source>
</evidence>
<feature type="binding site" evidence="10">
    <location>
        <position position="266"/>
    </location>
    <ligand>
        <name>[4Fe-4S] cluster</name>
        <dbReference type="ChEBI" id="CHEBI:49883"/>
    </ligand>
</feature>
<dbReference type="InterPro" id="IPR023066">
    <property type="entry name" value="Quinolinate_synth_type2"/>
</dbReference>
<feature type="binding site" evidence="10">
    <location>
        <position position="214"/>
    </location>
    <ligand>
        <name>iminosuccinate</name>
        <dbReference type="ChEBI" id="CHEBI:77875"/>
    </ligand>
</feature>
<dbReference type="GO" id="GO:0046872">
    <property type="term" value="F:metal ion binding"/>
    <property type="evidence" value="ECO:0007669"/>
    <property type="project" value="UniProtKB-KW"/>
</dbReference>
<keyword evidence="8 10" id="KW-0408">Iron</keyword>
<comment type="function">
    <text evidence="10">Catalyzes the condensation of iminoaspartate with dihydroxyacetone phosphate to form quinolinate.</text>
</comment>
<dbReference type="HAMAP" id="MF_00568">
    <property type="entry name" value="NadA_type2"/>
    <property type="match status" value="1"/>
</dbReference>
<feature type="binding site" evidence="10">
    <location>
        <position position="171"/>
    </location>
    <ligand>
        <name>[4Fe-4S] cluster</name>
        <dbReference type="ChEBI" id="CHEBI:49883"/>
    </ligand>
</feature>
<feature type="binding site" evidence="10">
    <location>
        <position position="84"/>
    </location>
    <ligand>
        <name>[4Fe-4S] cluster</name>
        <dbReference type="ChEBI" id="CHEBI:49883"/>
    </ligand>
</feature>
<evidence type="ECO:0000256" key="5">
    <source>
        <dbReference type="ARBA" id="ARBA00022642"/>
    </source>
</evidence>
<organism evidence="11 12">
    <name type="scientific">Rikenella microfusus</name>
    <dbReference type="NCBI Taxonomy" id="28139"/>
    <lineage>
        <taxon>Bacteria</taxon>
        <taxon>Pseudomonadati</taxon>
        <taxon>Bacteroidota</taxon>
        <taxon>Bacteroidia</taxon>
        <taxon>Bacteroidales</taxon>
        <taxon>Rikenellaceae</taxon>
        <taxon>Rikenella</taxon>
    </lineage>
</organism>
<dbReference type="FunFam" id="3.40.50.10800:FF:000003">
    <property type="entry name" value="Quinolinate synthase A"/>
    <property type="match status" value="1"/>
</dbReference>
<evidence type="ECO:0000256" key="3">
    <source>
        <dbReference type="ARBA" id="ARBA00022485"/>
    </source>
</evidence>
<dbReference type="NCBIfam" id="TIGR00550">
    <property type="entry name" value="nadA"/>
    <property type="match status" value="1"/>
</dbReference>
<dbReference type="NCBIfam" id="NF006879">
    <property type="entry name" value="PRK09375.1-4"/>
    <property type="match status" value="1"/>
</dbReference>
<dbReference type="Pfam" id="PF02445">
    <property type="entry name" value="NadA"/>
    <property type="match status" value="1"/>
</dbReference>
<comment type="catalytic activity">
    <reaction evidence="10">
        <text>iminosuccinate + dihydroxyacetone phosphate = quinolinate + phosphate + 2 H2O + H(+)</text>
        <dbReference type="Rhea" id="RHEA:25888"/>
        <dbReference type="ChEBI" id="CHEBI:15377"/>
        <dbReference type="ChEBI" id="CHEBI:15378"/>
        <dbReference type="ChEBI" id="CHEBI:29959"/>
        <dbReference type="ChEBI" id="CHEBI:43474"/>
        <dbReference type="ChEBI" id="CHEBI:57642"/>
        <dbReference type="ChEBI" id="CHEBI:77875"/>
        <dbReference type="EC" id="2.5.1.72"/>
    </reaction>
</comment>
<dbReference type="UniPathway" id="UPA00253">
    <property type="reaction ID" value="UER00327"/>
</dbReference>
<dbReference type="OrthoDB" id="9801204at2"/>
<gene>
    <name evidence="10 11" type="primary">nadA</name>
    <name evidence="11" type="ORF">NCTC11190_00527</name>
</gene>
<comment type="pathway">
    <text evidence="1 10">Cofactor biosynthesis; NAD(+) biosynthesis; quinolinate from iminoaspartate: step 1/1.</text>
</comment>
<feature type="binding site" evidence="10">
    <location>
        <position position="22"/>
    </location>
    <ligand>
        <name>iminosuccinate</name>
        <dbReference type="ChEBI" id="CHEBI:77875"/>
    </ligand>
</feature>
<keyword evidence="9 10" id="KW-0411">Iron-sulfur</keyword>
<feature type="binding site" evidence="10">
    <location>
        <begin position="110"/>
        <end position="112"/>
    </location>
    <ligand>
        <name>iminosuccinate</name>
        <dbReference type="ChEBI" id="CHEBI:77875"/>
    </ligand>
</feature>
<dbReference type="InterPro" id="IPR003473">
    <property type="entry name" value="NadA"/>
</dbReference>
<dbReference type="InterPro" id="IPR036094">
    <property type="entry name" value="NadA_sf"/>
</dbReference>
<keyword evidence="5 10" id="KW-0662">Pyridine nucleotide biosynthesis</keyword>
<feature type="binding site" evidence="10">
    <location>
        <position position="127"/>
    </location>
    <ligand>
        <name>iminosuccinate</name>
        <dbReference type="ChEBI" id="CHEBI:77875"/>
    </ligand>
</feature>
<evidence type="ECO:0000313" key="11">
    <source>
        <dbReference type="EMBL" id="SUE33320.1"/>
    </source>
</evidence>
<evidence type="ECO:0000256" key="9">
    <source>
        <dbReference type="ARBA" id="ARBA00023014"/>
    </source>
</evidence>
<dbReference type="GO" id="GO:0005829">
    <property type="term" value="C:cytosol"/>
    <property type="evidence" value="ECO:0007669"/>
    <property type="project" value="TreeGrafter"/>
</dbReference>
<keyword evidence="4 10" id="KW-0963">Cytoplasm</keyword>
<evidence type="ECO:0000313" key="12">
    <source>
        <dbReference type="Proteomes" id="UP000255233"/>
    </source>
</evidence>
<protein>
    <recommendedName>
        <fullName evidence="2 10">Quinolinate synthase</fullName>
        <ecNumber evidence="2 10">2.5.1.72</ecNumber>
    </recommendedName>
</protein>
<dbReference type="EC" id="2.5.1.72" evidence="2 10"/>
<dbReference type="EMBL" id="UGVL01000001">
    <property type="protein sequence ID" value="SUE33320.1"/>
    <property type="molecule type" value="Genomic_DNA"/>
</dbReference>
<keyword evidence="3 10" id="KW-0004">4Fe-4S</keyword>
<sequence>MMALKEKIEALKRERNAVILAHYYTEGDVQDVADFVGDSLALSQKAATTDAEVILFAGVHFMGETAKILSPRKTVLMPDMEAGCSLADSCRAEDFAAFIAAHPGRTVISYVNTTAEVKALTDIVCTSSNAVQIVQSLPENEPVIFGPDRNLGNYIKNITGRQNMLIWDGACHVHEEFSLEKILELKKEYPAAKVLTHPECKRPIVLVSDYVGSTAGLLKFAVEDTSTDTYIVVTEPGVLHQMKKAAPGKTFIPAPPMDSTCGCNNCSFMKLVTLRKMADALERMQPEIVIPETTRAAAEKSIRRMLEISKRMGLI</sequence>
<evidence type="ECO:0000256" key="7">
    <source>
        <dbReference type="ARBA" id="ARBA00022723"/>
    </source>
</evidence>
<dbReference type="NCBIfam" id="NF006878">
    <property type="entry name" value="PRK09375.1-2"/>
    <property type="match status" value="1"/>
</dbReference>
<dbReference type="GO" id="GO:0008987">
    <property type="term" value="F:quinolinate synthetase A activity"/>
    <property type="evidence" value="ECO:0007669"/>
    <property type="project" value="UniProtKB-UniRule"/>
</dbReference>
<reference evidence="11 12" key="1">
    <citation type="submission" date="2018-06" db="EMBL/GenBank/DDBJ databases">
        <authorList>
            <consortium name="Pathogen Informatics"/>
            <person name="Doyle S."/>
        </authorList>
    </citation>
    <scope>NUCLEOTIDE SEQUENCE [LARGE SCALE GENOMIC DNA]</scope>
    <source>
        <strain evidence="11 12">NCTC11190</strain>
    </source>
</reference>
<comment type="similarity">
    <text evidence="10">Belongs to the quinolinate synthase family. Type 2 subfamily.</text>
</comment>
<dbReference type="Proteomes" id="UP000255233">
    <property type="component" value="Unassembled WGS sequence"/>
</dbReference>
<dbReference type="GO" id="GO:0034628">
    <property type="term" value="P:'de novo' NAD+ biosynthetic process from L-aspartate"/>
    <property type="evidence" value="ECO:0007669"/>
    <property type="project" value="TreeGrafter"/>
</dbReference>
<dbReference type="AlphaFoldDB" id="A0A379MR07"/>
<dbReference type="SUPFAM" id="SSF142754">
    <property type="entry name" value="NadA-like"/>
    <property type="match status" value="1"/>
</dbReference>
<comment type="subcellular location">
    <subcellularLocation>
        <location evidence="10">Cytoplasm</location>
    </subcellularLocation>
</comment>
<proteinExistence type="inferred from homology"/>
<evidence type="ECO:0000256" key="10">
    <source>
        <dbReference type="HAMAP-Rule" id="MF_00568"/>
    </source>
</evidence>
<evidence type="ECO:0000256" key="2">
    <source>
        <dbReference type="ARBA" id="ARBA00012669"/>
    </source>
</evidence>
<name>A0A379MR07_9BACT</name>
<evidence type="ECO:0000256" key="1">
    <source>
        <dbReference type="ARBA" id="ARBA00005065"/>
    </source>
</evidence>